<gene>
    <name evidence="2" type="ORF">LOTGIDRAFT_148985</name>
</gene>
<accession>V4AYI5</accession>
<evidence type="ECO:0000256" key="1">
    <source>
        <dbReference type="SAM" id="Phobius"/>
    </source>
</evidence>
<dbReference type="RefSeq" id="XP_009049157.1">
    <property type="nucleotide sequence ID" value="XM_009050909.1"/>
</dbReference>
<keyword evidence="1" id="KW-0472">Membrane</keyword>
<dbReference type="KEGG" id="lgi:LOTGIDRAFT_148985"/>
<reference evidence="2 3" key="1">
    <citation type="journal article" date="2013" name="Nature">
        <title>Insights into bilaterian evolution from three spiralian genomes.</title>
        <authorList>
            <person name="Simakov O."/>
            <person name="Marletaz F."/>
            <person name="Cho S.J."/>
            <person name="Edsinger-Gonzales E."/>
            <person name="Havlak P."/>
            <person name="Hellsten U."/>
            <person name="Kuo D.H."/>
            <person name="Larsson T."/>
            <person name="Lv J."/>
            <person name="Arendt D."/>
            <person name="Savage R."/>
            <person name="Osoegawa K."/>
            <person name="de Jong P."/>
            <person name="Grimwood J."/>
            <person name="Chapman J.A."/>
            <person name="Shapiro H."/>
            <person name="Aerts A."/>
            <person name="Otillar R.P."/>
            <person name="Terry A.Y."/>
            <person name="Boore J.L."/>
            <person name="Grigoriev I.V."/>
            <person name="Lindberg D.R."/>
            <person name="Seaver E.C."/>
            <person name="Weisblat D.A."/>
            <person name="Putnam N.H."/>
            <person name="Rokhsar D.S."/>
        </authorList>
    </citation>
    <scope>NUCLEOTIDE SEQUENCE [LARGE SCALE GENOMIC DNA]</scope>
</reference>
<protein>
    <submittedName>
        <fullName evidence="2">Uncharacterized protein</fullName>
    </submittedName>
</protein>
<dbReference type="Proteomes" id="UP000030746">
    <property type="component" value="Unassembled WGS sequence"/>
</dbReference>
<evidence type="ECO:0000313" key="2">
    <source>
        <dbReference type="EMBL" id="ESP00156.1"/>
    </source>
</evidence>
<sequence length="80" mass="9492">YTSLYCNMYCGIYCDTPPCIAICIVVYISAFFLICEQLSLLHIKSESRFRISSILIRTDRYRYFVSESSISQYIDYFRQP</sequence>
<organism evidence="2 3">
    <name type="scientific">Lottia gigantea</name>
    <name type="common">Giant owl limpet</name>
    <dbReference type="NCBI Taxonomy" id="225164"/>
    <lineage>
        <taxon>Eukaryota</taxon>
        <taxon>Metazoa</taxon>
        <taxon>Spiralia</taxon>
        <taxon>Lophotrochozoa</taxon>
        <taxon>Mollusca</taxon>
        <taxon>Gastropoda</taxon>
        <taxon>Patellogastropoda</taxon>
        <taxon>Lottioidea</taxon>
        <taxon>Lottiidae</taxon>
        <taxon>Lottia</taxon>
    </lineage>
</organism>
<keyword evidence="3" id="KW-1185">Reference proteome</keyword>
<feature type="non-terminal residue" evidence="2">
    <location>
        <position position="1"/>
    </location>
</feature>
<keyword evidence="1" id="KW-0812">Transmembrane</keyword>
<dbReference type="GeneID" id="20235462"/>
<keyword evidence="1" id="KW-1133">Transmembrane helix</keyword>
<dbReference type="CTD" id="20235462"/>
<name>V4AYI5_LOTGI</name>
<dbReference type="AlphaFoldDB" id="V4AYI5"/>
<evidence type="ECO:0000313" key="3">
    <source>
        <dbReference type="Proteomes" id="UP000030746"/>
    </source>
</evidence>
<proteinExistence type="predicted"/>
<feature type="transmembrane region" description="Helical" evidence="1">
    <location>
        <begin position="20"/>
        <end position="41"/>
    </location>
</feature>
<dbReference type="EMBL" id="KB200839">
    <property type="protein sequence ID" value="ESP00156.1"/>
    <property type="molecule type" value="Genomic_DNA"/>
</dbReference>